<name>A0A2R8FDM1_9VIRU</name>
<organism evidence="1">
    <name type="scientific">Brazilian cedratvirus IHUMI</name>
    <dbReference type="NCBI Taxonomy" id="2126980"/>
    <lineage>
        <taxon>Viruses</taxon>
        <taxon>Pithoviruses</taxon>
        <taxon>Orthocedratvirinae</taxon>
        <taxon>Alphacedratvirus</taxon>
        <taxon>Alphacedratvirus brasiliense</taxon>
    </lineage>
</organism>
<evidence type="ECO:0000313" key="2">
    <source>
        <dbReference type="Proteomes" id="UP000273054"/>
    </source>
</evidence>
<evidence type="ECO:0000313" key="1">
    <source>
        <dbReference type="EMBL" id="SPN79092.1"/>
    </source>
</evidence>
<gene>
    <name evidence="1" type="ORF">BRZCDTV_153</name>
</gene>
<dbReference type="InterPro" id="IPR036770">
    <property type="entry name" value="Ankyrin_rpt-contain_sf"/>
</dbReference>
<proteinExistence type="predicted"/>
<dbReference type="Gene3D" id="1.25.40.20">
    <property type="entry name" value="Ankyrin repeat-containing domain"/>
    <property type="match status" value="1"/>
</dbReference>
<accession>A0A2R8FDM1</accession>
<dbReference type="Proteomes" id="UP000273054">
    <property type="component" value="Segment"/>
</dbReference>
<protein>
    <submittedName>
        <fullName evidence="1">Ankyrin repeat-containing protein</fullName>
    </submittedName>
</protein>
<sequence>MFHLLSITELERIFSFLPAYHFALRQVCRLFRKVISPLALSEFRDLVYEAGDVTLLEHYRLPCSSHNLQTIVERGQQSTIEYLVNKGYTSALLYEACRQNQVDLAKRMYRVESELCLCTGEAVQNVALDVLSWIVARDPSYYNLILHAALHHHKVKVLRWLPQRQLRKMSKRDLFVRACSAPSMDLFNFLLEIDYVSKQTITLSLRLAESPHAQMLRTLVKERGWVLSEEMFDTALERGYPVMLSCLLELGCPHDDVQELYLTTKEENLPWLLNNLPLTGEHMLEVCRQGPDEVLFHLIRQGHLPEECIDDPNITLSALQQGFTRALGEYLEQGYTFYPDIYSWVENVTSLGWLIDHRINLSSDLYYCLVRKGNLALLEKLSGFTAIPQDLLDYTFVLAEEHAGTEKYKQLARIAEWIQEE</sequence>
<keyword evidence="2" id="KW-1185">Reference proteome</keyword>
<dbReference type="EMBL" id="LT994651">
    <property type="protein sequence ID" value="SPN79092.1"/>
    <property type="molecule type" value="Genomic_DNA"/>
</dbReference>
<reference evidence="1" key="1">
    <citation type="submission" date="2018-03" db="EMBL/GenBank/DDBJ databases">
        <authorList>
            <consortium name="Urmite Genomes"/>
        </authorList>
    </citation>
    <scope>NUCLEOTIDE SEQUENCE [LARGE SCALE GENOMIC DNA]</scope>
    <source>
        <strain evidence="1">IHUMI-27.7</strain>
    </source>
</reference>